<dbReference type="PANTHER" id="PTHR12618">
    <property type="entry name" value="PHD AND RING FINGER DOMAIN-CONTAINING PROTEIN 1"/>
    <property type="match status" value="1"/>
</dbReference>
<keyword evidence="2" id="KW-0863">Zinc-finger</keyword>
<feature type="region of interest" description="Disordered" evidence="4">
    <location>
        <begin position="268"/>
        <end position="290"/>
    </location>
</feature>
<dbReference type="InterPro" id="IPR047157">
    <property type="entry name" value="PHRF1/Atg35"/>
</dbReference>
<dbReference type="PROSITE" id="PS00518">
    <property type="entry name" value="ZF_RING_1"/>
    <property type="match status" value="1"/>
</dbReference>
<evidence type="ECO:0000256" key="4">
    <source>
        <dbReference type="SAM" id="MobiDB-lite"/>
    </source>
</evidence>
<dbReference type="InterPro" id="IPR019787">
    <property type="entry name" value="Znf_PHD-finger"/>
</dbReference>
<dbReference type="PANTHER" id="PTHR12618:SF20">
    <property type="entry name" value="PHD AND RING FINGER DOMAIN-CONTAINING PROTEIN 1"/>
    <property type="match status" value="1"/>
</dbReference>
<dbReference type="Gene3D" id="2.30.30.1150">
    <property type="match status" value="1"/>
</dbReference>
<dbReference type="SUPFAM" id="SSF57850">
    <property type="entry name" value="RING/U-box"/>
    <property type="match status" value="1"/>
</dbReference>
<dbReference type="SMART" id="SM00184">
    <property type="entry name" value="RING"/>
    <property type="match status" value="1"/>
</dbReference>
<dbReference type="InterPro" id="IPR057031">
    <property type="entry name" value="SFR19-like_C"/>
</dbReference>
<protein>
    <submittedName>
        <fullName evidence="5">PHRF1</fullName>
    </submittedName>
</protein>
<proteinExistence type="predicted"/>
<feature type="compositionally biased region" description="Basic and acidic residues" evidence="4">
    <location>
        <begin position="268"/>
        <end position="278"/>
    </location>
</feature>
<dbReference type="InterPro" id="IPR001841">
    <property type="entry name" value="Znf_RING"/>
</dbReference>
<dbReference type="AlphaFoldDB" id="A0A7R8CNK2"/>
<dbReference type="GO" id="GO:0008270">
    <property type="term" value="F:zinc ion binding"/>
    <property type="evidence" value="ECO:0007669"/>
    <property type="project" value="UniProtKB-KW"/>
</dbReference>
<accession>A0A7R8CNK2</accession>
<gene>
    <name evidence="5" type="ORF">LSAA_6865</name>
</gene>
<dbReference type="OrthoDB" id="1935339at2759"/>
<dbReference type="Pfam" id="PF00628">
    <property type="entry name" value="PHD"/>
    <property type="match status" value="1"/>
</dbReference>
<dbReference type="Pfam" id="PF23030">
    <property type="entry name" value="SCAF11-like_C"/>
    <property type="match status" value="1"/>
</dbReference>
<name>A0A7R8CNK2_LEPSM</name>
<dbReference type="InterPro" id="IPR011011">
    <property type="entry name" value="Znf_FYVE_PHD"/>
</dbReference>
<feature type="compositionally biased region" description="Polar residues" evidence="4">
    <location>
        <begin position="1"/>
        <end position="11"/>
    </location>
</feature>
<sequence>MDTAEDSSQASEPCDDSGSSSSGSDSESDNNNASSSSSSSNEDEGSSPKCAICLYKLKTQLLGTPKSCSHTFCLLCIQEWTKNVNTCPIDRKTFQSICVKEALEGPILREEPISKDKKEVKEPEILVFDTQTFCERCGSGEQEDSLLLCDGCDLGYHTYCLNPVLNAVPSGRCDPNGLINIEDDEEHTPIPSTSVMTPAEAYRSLLEASKKDTKKSSSWKKTAVKRQTEFNPRKEIYTKSEHIAGPSSSVISTMASRSIMLNKELAKKKVATDKKSPNKESNPVKNKNVKKNLDYLFESPENEPSTSSSNLSNGVTVAPIESKMTSSSVKCKESTNSIEVMKNKKMISQTSNKQLESKVKFQNEIAATVKKYLKPQYLKNIISKESYKIIMSKSVDKVYQGSKDRTQKLCENNIKHLVLAYVDRYKIDDSKRAQA</sequence>
<evidence type="ECO:0000256" key="3">
    <source>
        <dbReference type="ARBA" id="ARBA00022833"/>
    </source>
</evidence>
<dbReference type="PROSITE" id="PS50089">
    <property type="entry name" value="ZF_RING_2"/>
    <property type="match status" value="1"/>
</dbReference>
<dbReference type="InterPro" id="IPR017907">
    <property type="entry name" value="Znf_RING_CS"/>
</dbReference>
<keyword evidence="1" id="KW-0479">Metal-binding</keyword>
<reference evidence="5" key="1">
    <citation type="submission" date="2021-02" db="EMBL/GenBank/DDBJ databases">
        <authorList>
            <person name="Bekaert M."/>
        </authorList>
    </citation>
    <scope>NUCLEOTIDE SEQUENCE</scope>
    <source>
        <strain evidence="5">IoA-00</strain>
    </source>
</reference>
<dbReference type="Gene3D" id="3.30.40.10">
    <property type="entry name" value="Zinc/RING finger domain, C3HC4 (zinc finger)"/>
    <property type="match status" value="1"/>
</dbReference>
<organism evidence="5 6">
    <name type="scientific">Lepeophtheirus salmonis</name>
    <name type="common">Salmon louse</name>
    <name type="synonym">Caligus salmonis</name>
    <dbReference type="NCBI Taxonomy" id="72036"/>
    <lineage>
        <taxon>Eukaryota</taxon>
        <taxon>Metazoa</taxon>
        <taxon>Ecdysozoa</taxon>
        <taxon>Arthropoda</taxon>
        <taxon>Crustacea</taxon>
        <taxon>Multicrustacea</taxon>
        <taxon>Hexanauplia</taxon>
        <taxon>Copepoda</taxon>
        <taxon>Siphonostomatoida</taxon>
        <taxon>Caligidae</taxon>
        <taxon>Lepeophtheirus</taxon>
    </lineage>
</organism>
<dbReference type="SUPFAM" id="SSF57903">
    <property type="entry name" value="FYVE/PHD zinc finger"/>
    <property type="match status" value="1"/>
</dbReference>
<feature type="region of interest" description="Disordered" evidence="4">
    <location>
        <begin position="1"/>
        <end position="47"/>
    </location>
</feature>
<evidence type="ECO:0000313" key="6">
    <source>
        <dbReference type="Proteomes" id="UP000675881"/>
    </source>
</evidence>
<dbReference type="Proteomes" id="UP000675881">
    <property type="component" value="Chromosome 2"/>
</dbReference>
<keyword evidence="3" id="KW-0862">Zinc</keyword>
<feature type="compositionally biased region" description="Low complexity" evidence="4">
    <location>
        <begin position="16"/>
        <end position="40"/>
    </location>
</feature>
<evidence type="ECO:0000313" key="5">
    <source>
        <dbReference type="EMBL" id="CAF2876042.1"/>
    </source>
</evidence>
<evidence type="ECO:0000256" key="2">
    <source>
        <dbReference type="ARBA" id="ARBA00022771"/>
    </source>
</evidence>
<dbReference type="Pfam" id="PF13639">
    <property type="entry name" value="zf-RING_2"/>
    <property type="match status" value="1"/>
</dbReference>
<dbReference type="InterPro" id="IPR013083">
    <property type="entry name" value="Znf_RING/FYVE/PHD"/>
</dbReference>
<feature type="region of interest" description="Disordered" evidence="4">
    <location>
        <begin position="207"/>
        <end position="226"/>
    </location>
</feature>
<evidence type="ECO:0000256" key="1">
    <source>
        <dbReference type="ARBA" id="ARBA00022723"/>
    </source>
</evidence>
<dbReference type="EMBL" id="HG994581">
    <property type="protein sequence ID" value="CAF2876042.1"/>
    <property type="molecule type" value="Genomic_DNA"/>
</dbReference>
<keyword evidence="6" id="KW-1185">Reference proteome</keyword>